<dbReference type="GO" id="GO:0016491">
    <property type="term" value="F:oxidoreductase activity"/>
    <property type="evidence" value="ECO:0007669"/>
    <property type="project" value="UniProtKB-KW"/>
</dbReference>
<dbReference type="CDD" id="cd08946">
    <property type="entry name" value="SDR_e"/>
    <property type="match status" value="1"/>
</dbReference>
<organism evidence="5 6">
    <name type="scientific">Collimonas arenae</name>
    <dbReference type="NCBI Taxonomy" id="279058"/>
    <lineage>
        <taxon>Bacteria</taxon>
        <taxon>Pseudomonadati</taxon>
        <taxon>Pseudomonadota</taxon>
        <taxon>Betaproteobacteria</taxon>
        <taxon>Burkholderiales</taxon>
        <taxon>Oxalobacteraceae</taxon>
        <taxon>Collimonas</taxon>
    </lineage>
</organism>
<evidence type="ECO:0000313" key="5">
    <source>
        <dbReference type="EMBL" id="AIY39983.1"/>
    </source>
</evidence>
<keyword evidence="5" id="KW-0413">Isomerase</keyword>
<dbReference type="SUPFAM" id="SSF51735">
    <property type="entry name" value="NAD(P)-binding Rossmann-fold domains"/>
    <property type="match status" value="1"/>
</dbReference>
<dbReference type="HOGENOM" id="CLU_079334_0_0_4"/>
<dbReference type="InterPro" id="IPR001509">
    <property type="entry name" value="Epimerase_deHydtase"/>
</dbReference>
<proteinExistence type="inferred from homology"/>
<dbReference type="OrthoDB" id="8770295at2"/>
<dbReference type="EMBL" id="CP009962">
    <property type="protein sequence ID" value="AIY39983.1"/>
    <property type="molecule type" value="Genomic_DNA"/>
</dbReference>
<dbReference type="EC" id="5.1.3.2" evidence="5"/>
<keyword evidence="2" id="KW-0560">Oxidoreductase</keyword>
<keyword evidence="6" id="KW-1185">Reference proteome</keyword>
<protein>
    <submittedName>
        <fullName evidence="5">UDP-glucose 4-epimerase</fullName>
        <ecNumber evidence="5">5.1.3.2</ecNumber>
    </submittedName>
</protein>
<dbReference type="Proteomes" id="UP000030302">
    <property type="component" value="Chromosome"/>
</dbReference>
<sequence>MKTIVLTGAAGNIGKVLREQWSDGRYQLRLNDIKPLGELATHETAYIGDLRDAGFCTELLKGADTVVHMAGIGTDLELDLLIEHNLKALLSLYQAASTHAVRVIYASSNHAIGMYASETDIDEHAAVRPDSLYGVSKVWGEAIARLYFDKHGVESICLRIGSFETEPFERRHLHTWLSHADMQHLVERCIEALHPGFHIMYGVSANTRNWWRQRDNPIGYHPQSNAEDFAERIASIPTRGGPLAELFQGGGFAASDYTKKT</sequence>
<comment type="similarity">
    <text evidence="1">Belongs to the NAD(P)-dependent epimerase/dehydratase family.</text>
</comment>
<dbReference type="GO" id="GO:0003978">
    <property type="term" value="F:UDP-glucose 4-epimerase activity"/>
    <property type="evidence" value="ECO:0007669"/>
    <property type="project" value="UniProtKB-EC"/>
</dbReference>
<gene>
    <name evidence="5" type="ORF">LT85_0823</name>
</gene>
<accession>A0A0A1F5I6</accession>
<feature type="domain" description="NAD-dependent epimerase/dehydratase" evidence="4">
    <location>
        <begin position="4"/>
        <end position="177"/>
    </location>
</feature>
<dbReference type="InterPro" id="IPR036291">
    <property type="entry name" value="NAD(P)-bd_dom_sf"/>
</dbReference>
<reference evidence="6" key="1">
    <citation type="journal article" date="2014" name="Soil Biol. Biochem.">
        <title>Structure and function of bacterial communities in ageing soils: Insights from the Mendocino ecological staircase.</title>
        <authorList>
            <person name="Uroz S."/>
            <person name="Tech J.J."/>
            <person name="Sawaya N.A."/>
            <person name="Frey-Klett P."/>
            <person name="Leveau J.H.J."/>
        </authorList>
    </citation>
    <scope>NUCLEOTIDE SEQUENCE [LARGE SCALE GENOMIC DNA]</scope>
    <source>
        <strain evidence="6">Cal35</strain>
    </source>
</reference>
<name>A0A0A1F5I6_9BURK</name>
<evidence type="ECO:0000256" key="1">
    <source>
        <dbReference type="ARBA" id="ARBA00007637"/>
    </source>
</evidence>
<evidence type="ECO:0000313" key="6">
    <source>
        <dbReference type="Proteomes" id="UP000030302"/>
    </source>
</evidence>
<keyword evidence="3" id="KW-0520">NAD</keyword>
<evidence type="ECO:0000256" key="3">
    <source>
        <dbReference type="ARBA" id="ARBA00023027"/>
    </source>
</evidence>
<evidence type="ECO:0000259" key="4">
    <source>
        <dbReference type="Pfam" id="PF01370"/>
    </source>
</evidence>
<dbReference type="Pfam" id="PF01370">
    <property type="entry name" value="Epimerase"/>
    <property type="match status" value="1"/>
</dbReference>
<dbReference type="PANTHER" id="PTHR43103">
    <property type="entry name" value="NUCLEOSIDE-DIPHOSPHATE-SUGAR EPIMERASE"/>
    <property type="match status" value="1"/>
</dbReference>
<dbReference type="KEGG" id="care:LT85_0823"/>
<dbReference type="Gene3D" id="3.40.50.720">
    <property type="entry name" value="NAD(P)-binding Rossmann-like Domain"/>
    <property type="match status" value="1"/>
</dbReference>
<dbReference type="STRING" id="279058.LT85_0823"/>
<dbReference type="RefSeq" id="WP_038485649.1">
    <property type="nucleotide sequence ID" value="NZ_CP009962.1"/>
</dbReference>
<dbReference type="AlphaFoldDB" id="A0A0A1F5I6"/>
<dbReference type="PANTHER" id="PTHR43103:SF5">
    <property type="entry name" value="4-EPIMERASE, PUTATIVE (AFU_ORTHOLOGUE AFUA_7G00360)-RELATED"/>
    <property type="match status" value="1"/>
</dbReference>
<evidence type="ECO:0000256" key="2">
    <source>
        <dbReference type="ARBA" id="ARBA00023002"/>
    </source>
</evidence>